<reference evidence="2 4" key="2">
    <citation type="submission" date="2020-02" db="EMBL/GenBank/DDBJ databases">
        <title>The WGS of Modestobacter muralis DSM 100205.</title>
        <authorList>
            <person name="Jiang Z."/>
        </authorList>
    </citation>
    <scope>NUCLEOTIDE SEQUENCE [LARGE SCALE GENOMIC DNA]</scope>
    <source>
        <strain evidence="2 4">DSM 100205</strain>
    </source>
</reference>
<dbReference type="InterPro" id="IPR011200">
    <property type="entry name" value="UCP012608"/>
</dbReference>
<evidence type="ECO:0000313" key="2">
    <source>
        <dbReference type="EMBL" id="NEN49934.1"/>
    </source>
</evidence>
<dbReference type="Pfam" id="PF10094">
    <property type="entry name" value="DUF2332"/>
    <property type="match status" value="1"/>
</dbReference>
<gene>
    <name evidence="2" type="ORF">G3R41_03105</name>
    <name evidence="1" type="ORF">GCU67_03105</name>
</gene>
<evidence type="ECO:0000313" key="3">
    <source>
        <dbReference type="Proteomes" id="UP000468828"/>
    </source>
</evidence>
<keyword evidence="3" id="KW-1185">Reference proteome</keyword>
<proteinExistence type="predicted"/>
<name>A0A6P0EQ06_9ACTN</name>
<dbReference type="Proteomes" id="UP000471152">
    <property type="component" value="Unassembled WGS sequence"/>
</dbReference>
<comment type="caution">
    <text evidence="1">The sequence shown here is derived from an EMBL/GenBank/DDBJ whole genome shotgun (WGS) entry which is preliminary data.</text>
</comment>
<dbReference type="Proteomes" id="UP000468828">
    <property type="component" value="Unassembled WGS sequence"/>
</dbReference>
<organism evidence="1 3">
    <name type="scientific">Modestobacter muralis</name>
    <dbReference type="NCBI Taxonomy" id="1608614"/>
    <lineage>
        <taxon>Bacteria</taxon>
        <taxon>Bacillati</taxon>
        <taxon>Actinomycetota</taxon>
        <taxon>Actinomycetes</taxon>
        <taxon>Geodermatophilales</taxon>
        <taxon>Geodermatophilaceae</taxon>
        <taxon>Modestobacter</taxon>
    </lineage>
</organism>
<dbReference type="EMBL" id="JAAGWH010000010">
    <property type="protein sequence ID" value="NEK93167.1"/>
    <property type="molecule type" value="Genomic_DNA"/>
</dbReference>
<sequence>MTAHPTGPADALAGTFRRYAEAASTSPLDRHTALALSASPAALHALTALPARRRSPAVLLAALHDLALAGRAPALAAAHAAADGAATADAAVATLLELTDAVATTVAHRSPATMGLARCAVLHPAVAEAVSRVGAPAVGLVGLGTPAGLDVHLDRVGLGYDPGPSLGDPSSPVQLSTPVVGPGRVPARALPEVVTRVGVDRDPLDPTDPDDVRWLRACVAPDRLHEAAQLRSALDVAAAAPPLLLRGDPLALLPEAVARVPAGALPVVLTAWALSRLTPARRRELLRRLAEVAAGRTVAWVSVEGVGVAPGVPTLGDRPASGHSTVGLTVSTGTGLHATVLGRCWSRGRLLSWLAA</sequence>
<evidence type="ECO:0000313" key="1">
    <source>
        <dbReference type="EMBL" id="NEK93167.1"/>
    </source>
</evidence>
<protein>
    <submittedName>
        <fullName evidence="1">DUF2332 family protein</fullName>
    </submittedName>
</protein>
<reference evidence="1 3" key="1">
    <citation type="submission" date="2020-01" db="EMBL/GenBank/DDBJ databases">
        <title>the WGS Modestobacter muralis CPCC 204518.</title>
        <authorList>
            <person name="Jiang Z."/>
        </authorList>
    </citation>
    <scope>NUCLEOTIDE SEQUENCE [LARGE SCALE GENOMIC DNA]</scope>
    <source>
        <strain evidence="1 3">DSM 100205</strain>
    </source>
</reference>
<dbReference type="RefSeq" id="WP_163609621.1">
    <property type="nucleotide sequence ID" value="NZ_JAAGWB010000010.1"/>
</dbReference>
<accession>A0A6P0EQ06</accession>
<evidence type="ECO:0000313" key="4">
    <source>
        <dbReference type="Proteomes" id="UP000471152"/>
    </source>
</evidence>
<dbReference type="AlphaFoldDB" id="A0A6P0EQ06"/>
<dbReference type="EMBL" id="JAAGWB010000010">
    <property type="protein sequence ID" value="NEN49934.1"/>
    <property type="molecule type" value="Genomic_DNA"/>
</dbReference>